<protein>
    <submittedName>
        <fullName evidence="2">Glyoxylase-like metal-dependent hydrolase (Beta-lactamase superfamily II)</fullName>
    </submittedName>
</protein>
<dbReference type="Pfam" id="PF21221">
    <property type="entry name" value="B_lactamase-like_C"/>
    <property type="match status" value="1"/>
</dbReference>
<dbReference type="AlphaFoldDB" id="A0A562VGY9"/>
<dbReference type="SMART" id="SM00849">
    <property type="entry name" value="Lactamase_B"/>
    <property type="match status" value="1"/>
</dbReference>
<dbReference type="SUPFAM" id="SSF56281">
    <property type="entry name" value="Metallo-hydrolase/oxidoreductase"/>
    <property type="match status" value="1"/>
</dbReference>
<keyword evidence="3" id="KW-1185">Reference proteome</keyword>
<dbReference type="OrthoDB" id="9802248at2"/>
<dbReference type="Gene3D" id="1.10.10.10">
    <property type="entry name" value="Winged helix-like DNA-binding domain superfamily/Winged helix DNA-binding domain"/>
    <property type="match status" value="1"/>
</dbReference>
<dbReference type="PANTHER" id="PTHR23131">
    <property type="entry name" value="ENDORIBONUCLEASE LACTB2"/>
    <property type="match status" value="1"/>
</dbReference>
<organism evidence="2 3">
    <name type="scientific">Geobacter argillaceus</name>
    <dbReference type="NCBI Taxonomy" id="345631"/>
    <lineage>
        <taxon>Bacteria</taxon>
        <taxon>Pseudomonadati</taxon>
        <taxon>Thermodesulfobacteriota</taxon>
        <taxon>Desulfuromonadia</taxon>
        <taxon>Geobacterales</taxon>
        <taxon>Geobacteraceae</taxon>
        <taxon>Geobacter</taxon>
    </lineage>
</organism>
<dbReference type="InterPro" id="IPR048933">
    <property type="entry name" value="B_lactamase-like_C"/>
</dbReference>
<dbReference type="RefSeq" id="WP_145024479.1">
    <property type="nucleotide sequence ID" value="NZ_VLLN01000023.1"/>
</dbReference>
<comment type="caution">
    <text evidence="2">The sequence shown here is derived from an EMBL/GenBank/DDBJ whole genome shotgun (WGS) entry which is preliminary data.</text>
</comment>
<dbReference type="InterPro" id="IPR036388">
    <property type="entry name" value="WH-like_DNA-bd_sf"/>
</dbReference>
<dbReference type="Proteomes" id="UP000319449">
    <property type="component" value="Unassembled WGS sequence"/>
</dbReference>
<name>A0A562VGY9_9BACT</name>
<feature type="domain" description="Metallo-beta-lactamase" evidence="1">
    <location>
        <begin position="48"/>
        <end position="262"/>
    </location>
</feature>
<dbReference type="Gene3D" id="3.60.15.10">
    <property type="entry name" value="Ribonuclease Z/Hydroxyacylglutathione hydrolase-like"/>
    <property type="match status" value="1"/>
</dbReference>
<dbReference type="EMBL" id="VLLN01000023">
    <property type="protein sequence ID" value="TWJ17037.1"/>
    <property type="molecule type" value="Genomic_DNA"/>
</dbReference>
<dbReference type="InterPro" id="IPR050662">
    <property type="entry name" value="Sec-metab_biosynth-thioest"/>
</dbReference>
<gene>
    <name evidence="2" type="ORF">JN12_03149</name>
</gene>
<keyword evidence="2" id="KW-0378">Hydrolase</keyword>
<reference evidence="2 3" key="1">
    <citation type="submission" date="2019-07" db="EMBL/GenBank/DDBJ databases">
        <title>Genomic Encyclopedia of Archaeal and Bacterial Type Strains, Phase II (KMG-II): from individual species to whole genera.</title>
        <authorList>
            <person name="Goeker M."/>
        </authorList>
    </citation>
    <scope>NUCLEOTIDE SEQUENCE [LARGE SCALE GENOMIC DNA]</scope>
    <source>
        <strain evidence="2 3">ATCC BAA-1139</strain>
    </source>
</reference>
<dbReference type="GO" id="GO:0016787">
    <property type="term" value="F:hydrolase activity"/>
    <property type="evidence" value="ECO:0007669"/>
    <property type="project" value="UniProtKB-KW"/>
</dbReference>
<dbReference type="Pfam" id="PF00753">
    <property type="entry name" value="Lactamase_B"/>
    <property type="match status" value="1"/>
</dbReference>
<dbReference type="PANTHER" id="PTHR23131:SF4">
    <property type="entry name" value="METALLO-BETA-LACTAMASE SUPERFAMILY POTEIN"/>
    <property type="match status" value="1"/>
</dbReference>
<dbReference type="InterPro" id="IPR036866">
    <property type="entry name" value="RibonucZ/Hydroxyglut_hydro"/>
</dbReference>
<proteinExistence type="predicted"/>
<evidence type="ECO:0000313" key="2">
    <source>
        <dbReference type="EMBL" id="TWJ17037.1"/>
    </source>
</evidence>
<sequence>MDSVETDLAASKSELTFPYPPPQSETTIIDIAPGVKWLRLPMPYALDHVNIYLVRVEKGWVIVDTGVDSPRTRAIWAELFSGPLQGETVVGIFCTHFHVDHAGLAGHLAEKWRVPLFMTYEEYFSLRGWPDDLTEVPWQFADFFRQAGFPEERLSETLVMFGFSDEISPLPPAFTRMQEGTPLPAGGGTWQVILGSGHSPEHAMLYSAEKGILLSGDQLLPRISSNVSVSVVNPEDEPLSCWLASLDRLSGLPDDTLVLPGHGLPFRGVRKRVEELRTHHDRRLTNILETCAVQRPSAFEIVQTLYPYPLADFDLQLALGECLAHLRHLLVNGRLEATLDDRGVYRYRPVASAAEKLPVT</sequence>
<evidence type="ECO:0000259" key="1">
    <source>
        <dbReference type="SMART" id="SM00849"/>
    </source>
</evidence>
<accession>A0A562VGY9</accession>
<evidence type="ECO:0000313" key="3">
    <source>
        <dbReference type="Proteomes" id="UP000319449"/>
    </source>
</evidence>
<dbReference type="InterPro" id="IPR001279">
    <property type="entry name" value="Metallo-B-lactamas"/>
</dbReference>